<feature type="transmembrane region" description="Helical" evidence="8">
    <location>
        <begin position="252"/>
        <end position="270"/>
    </location>
</feature>
<dbReference type="InterPro" id="IPR036259">
    <property type="entry name" value="MFS_trans_sf"/>
</dbReference>
<accession>A0AAD1X8H1</accession>
<keyword evidence="3 8" id="KW-0812">Transmembrane</keyword>
<keyword evidence="2" id="KW-0813">Transport</keyword>
<dbReference type="SUPFAM" id="SSF103473">
    <property type="entry name" value="MFS general substrate transporter"/>
    <property type="match status" value="1"/>
</dbReference>
<evidence type="ECO:0000313" key="11">
    <source>
        <dbReference type="Proteomes" id="UP001295684"/>
    </source>
</evidence>
<dbReference type="Proteomes" id="UP001295684">
    <property type="component" value="Unassembled WGS sequence"/>
</dbReference>
<organism evidence="10 11">
    <name type="scientific">Euplotes crassus</name>
    <dbReference type="NCBI Taxonomy" id="5936"/>
    <lineage>
        <taxon>Eukaryota</taxon>
        <taxon>Sar</taxon>
        <taxon>Alveolata</taxon>
        <taxon>Ciliophora</taxon>
        <taxon>Intramacronucleata</taxon>
        <taxon>Spirotrichea</taxon>
        <taxon>Hypotrichia</taxon>
        <taxon>Euplotida</taxon>
        <taxon>Euplotidae</taxon>
        <taxon>Moneuplotes</taxon>
    </lineage>
</organism>
<evidence type="ECO:0000256" key="1">
    <source>
        <dbReference type="ARBA" id="ARBA00004141"/>
    </source>
</evidence>
<name>A0AAD1X8H1_EUPCR</name>
<dbReference type="PANTHER" id="PTHR23505">
    <property type="entry name" value="SPINSTER"/>
    <property type="match status" value="1"/>
</dbReference>
<dbReference type="PANTHER" id="PTHR23505:SF9">
    <property type="entry name" value="PROTEIN, PUTATIVE-RELATED"/>
    <property type="match status" value="1"/>
</dbReference>
<dbReference type="InterPro" id="IPR020846">
    <property type="entry name" value="MFS_dom"/>
</dbReference>
<evidence type="ECO:0000256" key="5">
    <source>
        <dbReference type="ARBA" id="ARBA00023136"/>
    </source>
</evidence>
<dbReference type="Pfam" id="PF07690">
    <property type="entry name" value="MFS_1"/>
    <property type="match status" value="1"/>
</dbReference>
<feature type="transmembrane region" description="Helical" evidence="8">
    <location>
        <begin position="369"/>
        <end position="391"/>
    </location>
</feature>
<feature type="transmembrane region" description="Helical" evidence="8">
    <location>
        <begin position="158"/>
        <end position="176"/>
    </location>
</feature>
<feature type="domain" description="Major facilitator superfamily (MFS) profile" evidence="9">
    <location>
        <begin position="93"/>
        <end position="526"/>
    </location>
</feature>
<feature type="transmembrane region" description="Helical" evidence="8">
    <location>
        <begin position="93"/>
        <end position="118"/>
    </location>
</feature>
<evidence type="ECO:0000256" key="3">
    <source>
        <dbReference type="ARBA" id="ARBA00022692"/>
    </source>
</evidence>
<sequence>MKSEEHAKDKRVKHNQVKLGPSFFKKKSFINKNSQKSLSSQGNDFESNFENNRNERQTKDRLKKNRNNRLDSIQEKKLEYDIQEEEVDLRVRIYILFLLMNVFLNYDTGVIPGALVQISDELSFNSEQMAYLGSFVYLGLCAATFLGHYVFHTYQAKWVISIMVFLNAICCFIFAYSTNMLMLYSCRFLIGFTQAFVVIYAPVWINEFSPSEANTRWMAGLHSGVVVGILSGYIFAQVVINYFSHYATWRLAIYFQGGCQALLSLIAMFVDNKNLDVRQKLTEENISMISGKFIGENRHINDKRIDTVDSDNIGHICHQFKILCSNYVFIFVTLCLCSVYFVVTGIQFWTTAYFLLILNENPEATMINFSVVCITAPVAGVIVGSHFSDYIGGYKGENLLKSIKLCALFGFFAFLFAFPIGFMDTLWTLIPLLWLLLFTGAMLTPTCTGIIVSSVPRKYQTASSSMSQLINNLGGYFLAPVLSAYVMDCFDDEKEGFIWGYRVVLWWSIFGLVFIACAWIYVSNSERGSDDDDDKDPSEIKRVELEILRRQAQSYSI</sequence>
<feature type="transmembrane region" description="Helical" evidence="8">
    <location>
        <begin position="499"/>
        <end position="522"/>
    </location>
</feature>
<feature type="region of interest" description="Disordered" evidence="7">
    <location>
        <begin position="1"/>
        <end position="68"/>
    </location>
</feature>
<dbReference type="CDD" id="cd06174">
    <property type="entry name" value="MFS"/>
    <property type="match status" value="1"/>
</dbReference>
<comment type="subcellular location">
    <subcellularLocation>
        <location evidence="1">Membrane</location>
        <topology evidence="1">Multi-pass membrane protein</topology>
    </subcellularLocation>
</comment>
<dbReference type="Gene3D" id="1.20.1250.20">
    <property type="entry name" value="MFS general substrate transporter like domains"/>
    <property type="match status" value="1"/>
</dbReference>
<gene>
    <name evidence="10" type="ORF">ECRASSUSDP1_LOCUS2948</name>
</gene>
<feature type="compositionally biased region" description="Low complexity" evidence="7">
    <location>
        <begin position="30"/>
        <end position="51"/>
    </location>
</feature>
<dbReference type="GO" id="GO:0016020">
    <property type="term" value="C:membrane"/>
    <property type="evidence" value="ECO:0007669"/>
    <property type="project" value="UniProtKB-SubCell"/>
</dbReference>
<evidence type="ECO:0000256" key="6">
    <source>
        <dbReference type="ARBA" id="ARBA00024338"/>
    </source>
</evidence>
<proteinExistence type="inferred from homology"/>
<dbReference type="InterPro" id="IPR044770">
    <property type="entry name" value="MFS_spinster-like"/>
</dbReference>
<evidence type="ECO:0000256" key="4">
    <source>
        <dbReference type="ARBA" id="ARBA00022989"/>
    </source>
</evidence>
<feature type="transmembrane region" description="Helical" evidence="8">
    <location>
        <begin position="469"/>
        <end position="487"/>
    </location>
</feature>
<dbReference type="GO" id="GO:0022857">
    <property type="term" value="F:transmembrane transporter activity"/>
    <property type="evidence" value="ECO:0007669"/>
    <property type="project" value="InterPro"/>
</dbReference>
<evidence type="ECO:0000256" key="2">
    <source>
        <dbReference type="ARBA" id="ARBA00022448"/>
    </source>
</evidence>
<dbReference type="PROSITE" id="PS50850">
    <property type="entry name" value="MFS"/>
    <property type="match status" value="1"/>
</dbReference>
<keyword evidence="11" id="KW-1185">Reference proteome</keyword>
<feature type="transmembrane region" description="Helical" evidence="8">
    <location>
        <begin position="182"/>
        <end position="205"/>
    </location>
</feature>
<reference evidence="10" key="1">
    <citation type="submission" date="2023-07" db="EMBL/GenBank/DDBJ databases">
        <authorList>
            <consortium name="AG Swart"/>
            <person name="Singh M."/>
            <person name="Singh A."/>
            <person name="Seah K."/>
            <person name="Emmerich C."/>
        </authorList>
    </citation>
    <scope>NUCLEOTIDE SEQUENCE</scope>
    <source>
        <strain evidence="10">DP1</strain>
    </source>
</reference>
<comment type="similarity">
    <text evidence="6">Belongs to the major facilitator superfamily. Spinster (TC 2.A.1.49) family.</text>
</comment>
<feature type="transmembrane region" description="Helical" evidence="8">
    <location>
        <begin position="434"/>
        <end position="457"/>
    </location>
</feature>
<evidence type="ECO:0000259" key="9">
    <source>
        <dbReference type="PROSITE" id="PS50850"/>
    </source>
</evidence>
<evidence type="ECO:0000313" key="10">
    <source>
        <dbReference type="EMBL" id="CAI2361636.1"/>
    </source>
</evidence>
<evidence type="ECO:0000256" key="7">
    <source>
        <dbReference type="SAM" id="MobiDB-lite"/>
    </source>
</evidence>
<comment type="caution">
    <text evidence="10">The sequence shown here is derived from an EMBL/GenBank/DDBJ whole genome shotgun (WGS) entry which is preliminary data.</text>
</comment>
<feature type="transmembrane region" description="Helical" evidence="8">
    <location>
        <begin position="217"/>
        <end position="240"/>
    </location>
</feature>
<evidence type="ECO:0000256" key="8">
    <source>
        <dbReference type="SAM" id="Phobius"/>
    </source>
</evidence>
<feature type="transmembrane region" description="Helical" evidence="8">
    <location>
        <begin position="327"/>
        <end position="349"/>
    </location>
</feature>
<dbReference type="InterPro" id="IPR011701">
    <property type="entry name" value="MFS"/>
</dbReference>
<feature type="transmembrane region" description="Helical" evidence="8">
    <location>
        <begin position="403"/>
        <end position="422"/>
    </location>
</feature>
<keyword evidence="5 8" id="KW-0472">Membrane</keyword>
<feature type="transmembrane region" description="Helical" evidence="8">
    <location>
        <begin position="130"/>
        <end position="151"/>
    </location>
</feature>
<dbReference type="EMBL" id="CAMPGE010002824">
    <property type="protein sequence ID" value="CAI2361636.1"/>
    <property type="molecule type" value="Genomic_DNA"/>
</dbReference>
<keyword evidence="4 8" id="KW-1133">Transmembrane helix</keyword>
<dbReference type="AlphaFoldDB" id="A0AAD1X8H1"/>
<protein>
    <recommendedName>
        <fullName evidence="9">Major facilitator superfamily (MFS) profile domain-containing protein</fullName>
    </recommendedName>
</protein>